<dbReference type="InterPro" id="IPR040701">
    <property type="entry name" value="Bact_RF_family2"/>
</dbReference>
<accession>A0ABP3I7R2</accession>
<proteinExistence type="predicted"/>
<feature type="compositionally biased region" description="Basic and acidic residues" evidence="1">
    <location>
        <begin position="312"/>
        <end position="330"/>
    </location>
</feature>
<feature type="region of interest" description="Disordered" evidence="1">
    <location>
        <begin position="295"/>
        <end position="330"/>
    </location>
</feature>
<keyword evidence="3" id="KW-1185">Reference proteome</keyword>
<gene>
    <name evidence="2" type="ORF">GCM10010357_12450</name>
</gene>
<dbReference type="Gene3D" id="3.30.420.60">
    <property type="entry name" value="eRF1 domain 2"/>
    <property type="match status" value="1"/>
</dbReference>
<comment type="caution">
    <text evidence="2">The sequence shown here is derived from an EMBL/GenBank/DDBJ whole genome shotgun (WGS) entry which is preliminary data.</text>
</comment>
<dbReference type="Pfam" id="PF18844">
    <property type="entry name" value="baeRF_family2"/>
    <property type="match status" value="1"/>
</dbReference>
<dbReference type="RefSeq" id="WP_344020716.1">
    <property type="nucleotide sequence ID" value="NZ_BAAABX010000010.1"/>
</dbReference>
<evidence type="ECO:0000313" key="3">
    <source>
        <dbReference type="Proteomes" id="UP001500879"/>
    </source>
</evidence>
<dbReference type="GO" id="GO:0016787">
    <property type="term" value="F:hydrolase activity"/>
    <property type="evidence" value="ECO:0007669"/>
    <property type="project" value="UniProtKB-KW"/>
</dbReference>
<dbReference type="EMBL" id="BAAABX010000010">
    <property type="protein sequence ID" value="GAA0393163.1"/>
    <property type="molecule type" value="Genomic_DNA"/>
</dbReference>
<keyword evidence="2" id="KW-0378">Hydrolase</keyword>
<name>A0ABP3I7R2_9ACTN</name>
<organism evidence="2 3">
    <name type="scientific">Streptomyces luteireticuli</name>
    <dbReference type="NCBI Taxonomy" id="173858"/>
    <lineage>
        <taxon>Bacteria</taxon>
        <taxon>Bacillati</taxon>
        <taxon>Actinomycetota</taxon>
        <taxon>Actinomycetes</taxon>
        <taxon>Kitasatosporales</taxon>
        <taxon>Streptomycetaceae</taxon>
        <taxon>Streptomyces</taxon>
    </lineage>
</organism>
<reference evidence="3" key="1">
    <citation type="journal article" date="2019" name="Int. J. Syst. Evol. Microbiol.">
        <title>The Global Catalogue of Microorganisms (GCM) 10K type strain sequencing project: providing services to taxonomists for standard genome sequencing and annotation.</title>
        <authorList>
            <consortium name="The Broad Institute Genomics Platform"/>
            <consortium name="The Broad Institute Genome Sequencing Center for Infectious Disease"/>
            <person name="Wu L."/>
            <person name="Ma J."/>
        </authorList>
    </citation>
    <scope>NUCLEOTIDE SEQUENCE [LARGE SCALE GENOMIC DNA]</scope>
    <source>
        <strain evidence="3">JCM 4788</strain>
    </source>
</reference>
<dbReference type="InterPro" id="IPR042226">
    <property type="entry name" value="eFR1_2_sf"/>
</dbReference>
<protein>
    <submittedName>
        <fullName evidence="2">Vms1/Ankzf1 family peptidyl-tRNA hydrolase</fullName>
    </submittedName>
</protein>
<evidence type="ECO:0000256" key="1">
    <source>
        <dbReference type="SAM" id="MobiDB-lite"/>
    </source>
</evidence>
<sequence>MTTATRTDTGTLRALLEAPGPFASVYFDREMRPQRAEEAGARWRELAARLAREGADAATVDALTSRVLDALPGTGTLAAFAAGGEVRYAAELPGAPHGDVAEFAPVPHLLPLLEWRQDHPAHVVAVVDRTGADLLLFAEGSAEPVRRTVTGPDDEIVRSPGLAQMRFQHRAEDSWEHNATAVARALDTALSEVSATLLLLAGDVRARQYVTKHLPARVRREVTVGHVGGSRGAGGPADDTARTVAEASRAGHARTAELLRQLEHELGPGGHAVEGVHATLDALALGRVGTLAVTDDPNDQRTAWFGSSPTELAERRDALPPDGGGEPHEGRLADVAVRAALLTGADVRVLEPGTPRTPAQGTGGICRYT</sequence>
<evidence type="ECO:0000313" key="2">
    <source>
        <dbReference type="EMBL" id="GAA0393163.1"/>
    </source>
</evidence>
<dbReference type="Proteomes" id="UP001500879">
    <property type="component" value="Unassembled WGS sequence"/>
</dbReference>